<reference evidence="5" key="1">
    <citation type="journal article" date="2017" name="Plant J.">
        <title>The pomegranate (Punica granatum L.) genome and the genomics of punicalagin biosynthesis.</title>
        <authorList>
            <person name="Qin G."/>
            <person name="Xu C."/>
            <person name="Ming R."/>
            <person name="Tang H."/>
            <person name="Guyot R."/>
            <person name="Kramer E.M."/>
            <person name="Hu Y."/>
            <person name="Yi X."/>
            <person name="Qi Y."/>
            <person name="Xu X."/>
            <person name="Gao Z."/>
            <person name="Pan H."/>
            <person name="Jian J."/>
            <person name="Tian Y."/>
            <person name="Yue Z."/>
            <person name="Xu Y."/>
        </authorList>
    </citation>
    <scope>NUCLEOTIDE SEQUENCE [LARGE SCALE GENOMIC DNA]</scope>
    <source>
        <strain evidence="5">cv. Dabenzi</strain>
    </source>
</reference>
<feature type="domain" description="Calmodulin binding protein-like N-terminal" evidence="2">
    <location>
        <begin position="110"/>
        <end position="269"/>
    </location>
</feature>
<proteinExistence type="predicted"/>
<dbReference type="GeneID" id="116187328"/>
<evidence type="ECO:0000256" key="1">
    <source>
        <dbReference type="SAM" id="MobiDB-lite"/>
    </source>
</evidence>
<evidence type="ECO:0000313" key="5">
    <source>
        <dbReference type="Proteomes" id="UP000197138"/>
    </source>
</evidence>
<evidence type="ECO:0000259" key="2">
    <source>
        <dbReference type="Pfam" id="PF07887"/>
    </source>
</evidence>
<organism evidence="4 5">
    <name type="scientific">Punica granatum</name>
    <name type="common">Pomegranate</name>
    <dbReference type="NCBI Taxonomy" id="22663"/>
    <lineage>
        <taxon>Eukaryota</taxon>
        <taxon>Viridiplantae</taxon>
        <taxon>Streptophyta</taxon>
        <taxon>Embryophyta</taxon>
        <taxon>Tracheophyta</taxon>
        <taxon>Spermatophyta</taxon>
        <taxon>Magnoliopsida</taxon>
        <taxon>eudicotyledons</taxon>
        <taxon>Gunneridae</taxon>
        <taxon>Pentapetalae</taxon>
        <taxon>rosids</taxon>
        <taxon>malvids</taxon>
        <taxon>Myrtales</taxon>
        <taxon>Lythraceae</taxon>
        <taxon>Punica</taxon>
    </lineage>
</organism>
<dbReference type="Pfam" id="PF07887">
    <property type="entry name" value="Calmodulin_bind"/>
    <property type="match status" value="1"/>
</dbReference>
<reference evidence="6" key="3">
    <citation type="journal article" date="2020" name="Plant Biotechnol. J.">
        <title>The pomegranate (Punica granatum L.) draft genome dissects genetic divergence between soft- and hard-seeded cultivars.</title>
        <authorList>
            <person name="Luo X."/>
            <person name="Li H."/>
            <person name="Wu Z."/>
            <person name="Yao W."/>
            <person name="Zhao P."/>
            <person name="Cao D."/>
            <person name="Yu H."/>
            <person name="Li K."/>
            <person name="Poudel K."/>
            <person name="Zhao D."/>
            <person name="Zhang F."/>
            <person name="Xia X."/>
            <person name="Chen L."/>
            <person name="Wang Q."/>
            <person name="Jing D."/>
            <person name="Cao S."/>
        </authorList>
    </citation>
    <scope>NUCLEOTIDE SEQUENCE [LARGE SCALE GENOMIC DNA]</scope>
</reference>
<evidence type="ECO:0000313" key="6">
    <source>
        <dbReference type="Proteomes" id="UP000515151"/>
    </source>
</evidence>
<dbReference type="InterPro" id="IPR046831">
    <property type="entry name" value="Calmodulin_bind_N"/>
</dbReference>
<feature type="region of interest" description="Disordered" evidence="1">
    <location>
        <begin position="1"/>
        <end position="33"/>
    </location>
</feature>
<accession>A0A218XE41</accession>
<reference evidence="4" key="2">
    <citation type="submission" date="2017-06" db="EMBL/GenBank/DDBJ databases">
        <title>The pomegranate genome and the genomics of punicalagin biosynthesis.</title>
        <authorList>
            <person name="Xu C."/>
        </authorList>
    </citation>
    <scope>NUCLEOTIDE SEQUENCE [LARGE SCALE GENOMIC DNA]</scope>
    <source>
        <tissue evidence="4">Fresh leaf</tissue>
    </source>
</reference>
<feature type="domain" description="Calmodulin binding protein central" evidence="3">
    <location>
        <begin position="282"/>
        <end position="344"/>
    </location>
</feature>
<evidence type="ECO:0000259" key="3">
    <source>
        <dbReference type="Pfam" id="PF20451"/>
    </source>
</evidence>
<dbReference type="GO" id="GO:0003700">
    <property type="term" value="F:DNA-binding transcription factor activity"/>
    <property type="evidence" value="ECO:0007669"/>
    <property type="project" value="TreeGrafter"/>
</dbReference>
<dbReference type="AlphaFoldDB" id="A0A218XE41"/>
<dbReference type="GO" id="GO:0043565">
    <property type="term" value="F:sequence-specific DNA binding"/>
    <property type="evidence" value="ECO:0007669"/>
    <property type="project" value="TreeGrafter"/>
</dbReference>
<dbReference type="OrthoDB" id="757051at2759"/>
<dbReference type="RefSeq" id="XP_031371844.1">
    <property type="nucleotide sequence ID" value="XM_031515984.1"/>
</dbReference>
<dbReference type="InterPro" id="IPR012416">
    <property type="entry name" value="CBP60"/>
</dbReference>
<name>A0A218XE41_PUNGR</name>
<dbReference type="GO" id="GO:0080142">
    <property type="term" value="P:regulation of salicylic acid biosynthetic process"/>
    <property type="evidence" value="ECO:0007669"/>
    <property type="project" value="TreeGrafter"/>
</dbReference>
<dbReference type="Pfam" id="PF20451">
    <property type="entry name" value="Calmod_bind_M"/>
    <property type="match status" value="1"/>
</dbReference>
<reference evidence="7" key="4">
    <citation type="submission" date="2025-04" db="UniProtKB">
        <authorList>
            <consortium name="RefSeq"/>
        </authorList>
    </citation>
    <scope>IDENTIFICATION</scope>
    <source>
        <tissue evidence="7">Leaf</tissue>
    </source>
</reference>
<dbReference type="GO" id="GO:0005516">
    <property type="term" value="F:calmodulin binding"/>
    <property type="evidence" value="ECO:0007669"/>
    <property type="project" value="InterPro"/>
</dbReference>
<dbReference type="PANTHER" id="PTHR31713">
    <property type="entry name" value="OS02G0177800 PROTEIN"/>
    <property type="match status" value="1"/>
</dbReference>
<keyword evidence="6" id="KW-1185">Reference proteome</keyword>
<dbReference type="GO" id="GO:0005634">
    <property type="term" value="C:nucleus"/>
    <property type="evidence" value="ECO:0007669"/>
    <property type="project" value="TreeGrafter"/>
</dbReference>
<protein>
    <submittedName>
        <fullName evidence="7">Protein SAR DEFICIENT 1-like</fullName>
    </submittedName>
</protein>
<evidence type="ECO:0000313" key="7">
    <source>
        <dbReference type="RefSeq" id="XP_031371844.1"/>
    </source>
</evidence>
<dbReference type="Proteomes" id="UP000197138">
    <property type="component" value="Unassembled WGS sequence"/>
</dbReference>
<dbReference type="PANTHER" id="PTHR31713:SF42">
    <property type="entry name" value="PROTEIN SAR DEFICIENT 1"/>
    <property type="match status" value="1"/>
</dbReference>
<dbReference type="EMBL" id="MTKT01001941">
    <property type="protein sequence ID" value="OWM83010.1"/>
    <property type="molecule type" value="Genomic_DNA"/>
</dbReference>
<dbReference type="InterPro" id="IPR046830">
    <property type="entry name" value="Calmod_bind_M"/>
</dbReference>
<evidence type="ECO:0000313" key="4">
    <source>
        <dbReference type="EMBL" id="OWM83010.1"/>
    </source>
</evidence>
<dbReference type="Proteomes" id="UP000515151">
    <property type="component" value="Chromosome 8"/>
</dbReference>
<gene>
    <name evidence="7" type="primary">LOC116187328</name>
    <name evidence="4" type="ORF">CDL15_Pgr005410</name>
</gene>
<sequence length="403" mass="44968">MASAAKRPALSGSFSGSGHGLDYHTPPPTEKRLRPTTRFVSDVFEAWKQNQLEKLCSAMEPVIRKVVGEEVKRRLDLSTITASRHLSWSPSLQVHARAPEPPSVNIPLLLVFPKTLKQPIFTMNRIISHDDSPVQVLLANPTVDQTVNTTAIPLSALPFPVKLEILVLDGDFPDGDGMWTAEEFENSIVKAREGRRPLLVGDLAVTLRPGDGSCGDLAVISFGELQLTDNSSWVRSRKFRLGVRVIPGSYGGTIRIREAVTEAFLVRDHRGESYKKHYPPKLEDEVWRLEKIGKGGILHINLVSAGVQTVRDFLKMSVVYPQLLQSKMGSKRNWKASLKHAGTCEVGQKRYIFQAFGNSVILDPICRVVSAHINGQACIDELVKTAYLNWDKVKEIDEYQYEH</sequence>